<dbReference type="Proteomes" id="UP000034805">
    <property type="component" value="Unassembled WGS sequence"/>
</dbReference>
<reference evidence="1 2" key="1">
    <citation type="submission" date="2015-08" db="EMBL/GenBank/DDBJ databases">
        <title>The genome of the Asian arowana (Scleropages formosus).</title>
        <authorList>
            <person name="Tan M.H."/>
            <person name="Gan H.M."/>
            <person name="Croft L.J."/>
            <person name="Austin C.M."/>
        </authorList>
    </citation>
    <scope>NUCLEOTIDE SEQUENCE [LARGE SCALE GENOMIC DNA]</scope>
    <source>
        <strain evidence="1">Aro1</strain>
    </source>
</reference>
<protein>
    <submittedName>
        <fullName evidence="1">Uncharacterized protein</fullName>
    </submittedName>
</protein>
<name>A0A0P7VYZ4_SCLFO</name>
<evidence type="ECO:0000313" key="2">
    <source>
        <dbReference type="Proteomes" id="UP000034805"/>
    </source>
</evidence>
<accession>A0A0P7VYZ4</accession>
<sequence>MALSAKISFTVRSILDLPEQDAHVAPQLSPGRSCSSSPGSPWVDSDRSHCLCESPYCCTPAIWFQNHRYKMKRGRMEGSRDLEPAPVLRRVVVPILVQDGKPFNSCDKAGGGIAAATSALAFGLPGYQSFQQPASPFALFPTYQHLTGSSGSRHHWVW</sequence>
<dbReference type="EMBL" id="JARO02000240">
    <property type="protein sequence ID" value="KPP79307.1"/>
    <property type="molecule type" value="Genomic_DNA"/>
</dbReference>
<comment type="caution">
    <text evidence="1">The sequence shown here is derived from an EMBL/GenBank/DDBJ whole genome shotgun (WGS) entry which is preliminary data.</text>
</comment>
<organism evidence="1 2">
    <name type="scientific">Scleropages formosus</name>
    <name type="common">Asian bonytongue</name>
    <name type="synonym">Osteoglossum formosum</name>
    <dbReference type="NCBI Taxonomy" id="113540"/>
    <lineage>
        <taxon>Eukaryota</taxon>
        <taxon>Metazoa</taxon>
        <taxon>Chordata</taxon>
        <taxon>Craniata</taxon>
        <taxon>Vertebrata</taxon>
        <taxon>Euteleostomi</taxon>
        <taxon>Actinopterygii</taxon>
        <taxon>Neopterygii</taxon>
        <taxon>Teleostei</taxon>
        <taxon>Osteoglossocephala</taxon>
        <taxon>Osteoglossomorpha</taxon>
        <taxon>Osteoglossiformes</taxon>
        <taxon>Osteoglossidae</taxon>
        <taxon>Scleropages</taxon>
    </lineage>
</organism>
<dbReference type="AlphaFoldDB" id="A0A0P7VYZ4"/>
<gene>
    <name evidence="1" type="ORF">Z043_101130</name>
</gene>
<evidence type="ECO:0000313" key="1">
    <source>
        <dbReference type="EMBL" id="KPP79307.1"/>
    </source>
</evidence>
<proteinExistence type="predicted"/>